<comment type="similarity">
    <text evidence="2 14 15">Belongs to the TonB-dependent receptor family.</text>
</comment>
<dbReference type="PANTHER" id="PTHR32552">
    <property type="entry name" value="FERRICHROME IRON RECEPTOR-RELATED"/>
    <property type="match status" value="1"/>
</dbReference>
<evidence type="ECO:0000256" key="3">
    <source>
        <dbReference type="ARBA" id="ARBA00022448"/>
    </source>
</evidence>
<dbReference type="GO" id="GO:0015891">
    <property type="term" value="P:siderophore transport"/>
    <property type="evidence" value="ECO:0007669"/>
    <property type="project" value="InterPro"/>
</dbReference>
<dbReference type="EMBL" id="CP016022">
    <property type="protein sequence ID" value="ANJ71104.1"/>
    <property type="molecule type" value="Genomic_DNA"/>
</dbReference>
<dbReference type="GO" id="GO:0038023">
    <property type="term" value="F:signaling receptor activity"/>
    <property type="evidence" value="ECO:0007669"/>
    <property type="project" value="InterPro"/>
</dbReference>
<dbReference type="Gene3D" id="2.40.170.20">
    <property type="entry name" value="TonB-dependent receptor, beta-barrel domain"/>
    <property type="match status" value="1"/>
</dbReference>
<dbReference type="InterPro" id="IPR010105">
    <property type="entry name" value="TonB_sidphr_rcpt"/>
</dbReference>
<dbReference type="Proteomes" id="UP000078572">
    <property type="component" value="Chromosome 1"/>
</dbReference>
<name>A0A191ZSM5_9RALS</name>
<proteinExistence type="inferred from homology"/>
<evidence type="ECO:0000256" key="9">
    <source>
        <dbReference type="ARBA" id="ARBA00023065"/>
    </source>
</evidence>
<reference evidence="17" key="1">
    <citation type="submission" date="2016-06" db="EMBL/GenBank/DDBJ databases">
        <authorList>
            <person name="Xu Y."/>
            <person name="Nagy A."/>
            <person name="Yan X."/>
            <person name="Kim S.W."/>
            <person name="Haley B."/>
            <person name="Liu N.T."/>
            <person name="Nou X."/>
        </authorList>
    </citation>
    <scope>NUCLEOTIDE SEQUENCE [LARGE SCALE GENOMIC DNA]</scope>
    <source>
        <strain evidence="17">ATCC 49129</strain>
    </source>
</reference>
<dbReference type="PANTHER" id="PTHR32552:SF89">
    <property type="entry name" value="CATECHOLATE SIDEROPHORE RECEPTOR FIU"/>
    <property type="match status" value="1"/>
</dbReference>
<dbReference type="OrthoDB" id="9790771at2"/>
<comment type="subcellular location">
    <subcellularLocation>
        <location evidence="1 14">Cell outer membrane</location>
        <topology evidence="1 14">Multi-pass membrane protein</topology>
    </subcellularLocation>
</comment>
<dbReference type="Pfam" id="PF00593">
    <property type="entry name" value="TonB_dep_Rec_b-barrel"/>
    <property type="match status" value="1"/>
</dbReference>
<dbReference type="Gene3D" id="2.170.130.10">
    <property type="entry name" value="TonB-dependent receptor, plug domain"/>
    <property type="match status" value="1"/>
</dbReference>
<keyword evidence="8" id="KW-0408">Iron</keyword>
<evidence type="ECO:0000256" key="2">
    <source>
        <dbReference type="ARBA" id="ARBA00009810"/>
    </source>
</evidence>
<evidence type="ECO:0000256" key="12">
    <source>
        <dbReference type="ARBA" id="ARBA00023170"/>
    </source>
</evidence>
<evidence type="ECO:0000256" key="6">
    <source>
        <dbReference type="ARBA" id="ARBA00022692"/>
    </source>
</evidence>
<dbReference type="Pfam" id="PF07715">
    <property type="entry name" value="Plug"/>
    <property type="match status" value="1"/>
</dbReference>
<organism evidence="16 17">
    <name type="scientific">Ralstonia insidiosa</name>
    <dbReference type="NCBI Taxonomy" id="190721"/>
    <lineage>
        <taxon>Bacteria</taxon>
        <taxon>Pseudomonadati</taxon>
        <taxon>Pseudomonadota</taxon>
        <taxon>Betaproteobacteria</taxon>
        <taxon>Burkholderiales</taxon>
        <taxon>Burkholderiaceae</taxon>
        <taxon>Ralstonia</taxon>
    </lineage>
</organism>
<dbReference type="AlphaFoldDB" id="A0A191ZSM5"/>
<dbReference type="SUPFAM" id="SSF56935">
    <property type="entry name" value="Porins"/>
    <property type="match status" value="1"/>
</dbReference>
<dbReference type="PROSITE" id="PS52016">
    <property type="entry name" value="TONB_DEPENDENT_REC_3"/>
    <property type="match status" value="1"/>
</dbReference>
<dbReference type="GeneID" id="61524538"/>
<keyword evidence="4 14" id="KW-1134">Transmembrane beta strand</keyword>
<keyword evidence="17" id="KW-1185">Reference proteome</keyword>
<keyword evidence="7" id="KW-0732">Signal</keyword>
<evidence type="ECO:0000256" key="8">
    <source>
        <dbReference type="ARBA" id="ARBA00023004"/>
    </source>
</evidence>
<dbReference type="RefSeq" id="WP_064801260.1">
    <property type="nucleotide sequence ID" value="NZ_CP016022.1"/>
</dbReference>
<dbReference type="InterPro" id="IPR036942">
    <property type="entry name" value="Beta-barrel_TonB_sf"/>
</dbReference>
<evidence type="ECO:0000313" key="16">
    <source>
        <dbReference type="EMBL" id="ANJ71104.1"/>
    </source>
</evidence>
<evidence type="ECO:0000256" key="7">
    <source>
        <dbReference type="ARBA" id="ARBA00022729"/>
    </source>
</evidence>
<evidence type="ECO:0000256" key="15">
    <source>
        <dbReference type="RuleBase" id="RU003357"/>
    </source>
</evidence>
<keyword evidence="3 14" id="KW-0813">Transport</keyword>
<dbReference type="FunFam" id="2.170.130.10:FF:000001">
    <property type="entry name" value="Catecholate siderophore TonB-dependent receptor"/>
    <property type="match status" value="1"/>
</dbReference>
<protein>
    <submittedName>
        <fullName evidence="16">TonB-dependent receptor</fullName>
    </submittedName>
</protein>
<dbReference type="InterPro" id="IPR000531">
    <property type="entry name" value="Beta-barrel_TonB"/>
</dbReference>
<dbReference type="InterPro" id="IPR012910">
    <property type="entry name" value="Plug_dom"/>
</dbReference>
<evidence type="ECO:0000256" key="11">
    <source>
        <dbReference type="ARBA" id="ARBA00023136"/>
    </source>
</evidence>
<keyword evidence="6 14" id="KW-0812">Transmembrane</keyword>
<dbReference type="STRING" id="190721.ACS15_0166"/>
<evidence type="ECO:0000256" key="14">
    <source>
        <dbReference type="PROSITE-ProRule" id="PRU01360"/>
    </source>
</evidence>
<dbReference type="GO" id="GO:0015344">
    <property type="term" value="F:siderophore uptake transmembrane transporter activity"/>
    <property type="evidence" value="ECO:0007669"/>
    <property type="project" value="TreeGrafter"/>
</dbReference>
<keyword evidence="9" id="KW-0406">Ion transport</keyword>
<dbReference type="InterPro" id="IPR037066">
    <property type="entry name" value="Plug_dom_sf"/>
</dbReference>
<accession>A0A191ZSM5</accession>
<evidence type="ECO:0000313" key="17">
    <source>
        <dbReference type="Proteomes" id="UP000078572"/>
    </source>
</evidence>
<dbReference type="InterPro" id="IPR039426">
    <property type="entry name" value="TonB-dep_rcpt-like"/>
</dbReference>
<keyword evidence="10 15" id="KW-0798">TonB box</keyword>
<keyword evidence="12 16" id="KW-0675">Receptor</keyword>
<keyword evidence="5" id="KW-0410">Iron transport</keyword>
<evidence type="ECO:0000256" key="4">
    <source>
        <dbReference type="ARBA" id="ARBA00022452"/>
    </source>
</evidence>
<sequence length="759" mass="81688">MQAAQTERKRAEQSVVGYLTGAMSFAVAATPAVAETKKDSVTATLPTHTVTGSSGFKTDEASGGKFTAPLLDTPKSVTVIPAEVLQDTGSVTLTEALRTVPGIAFGAGEGGNPVGDRPFIRGYDAQASTFLDGLRDIGAQSREMFNVESVEVIKGPSGAYEGRGSAGGAINIVSKAPKLEHFTEGTVSVGNAAYKRATADGNYQIGEHAAFRLNAMYHDAGTPGRDVTSFSRWGIAPSIAFGLGTPTRATLSYYHLQSNDTPDTGIPYNNGTFNRRTDGRPQLFAPGDGSPVDVGRNTYYGLGRDFRRDRVDMGTLSLEHDVSSALKLRNTTRIARTSQDYVWTQPDDSQGNIYYGMVWRRANTRYSVANTVANQTEATGKFETGGFKHSYAAGLEFSREHSSNDTYNVPTGSNRCPNGIGAAGGYNCTSLFNPNPNDPWTGNITLANNPAETTVRTQSAYVFDTIELSPRWQINGGLRYDRYSASATTSANAQGVRSSFSRDDNLLNYQLGLVFKPAQNGSIYVAYGTSSTPSGSVAGQGADGSALTPDRSGNRGDVLAPEKNRAYELGTKWNVLDNKLALTAAIFRIETTNARIVLQDGTAAMAGNKRVDGFELGWSGALTNKWQVFGGYTYLKSELRNNGGSGSAFGATNGTEFPNTPKSSFSLWTTYQPMPKFTLGGGAYYVSKVWGSANPANPKWVPAYWRFDAMASYRIDKHMNLQLNVQNLFDKKYYNQAYASHYASLAPGRAAILTLGIRY</sequence>
<dbReference type="GO" id="GO:0009279">
    <property type="term" value="C:cell outer membrane"/>
    <property type="evidence" value="ECO:0007669"/>
    <property type="project" value="UniProtKB-SubCell"/>
</dbReference>
<keyword evidence="11 14" id="KW-0472">Membrane</keyword>
<dbReference type="NCBIfam" id="TIGR01783">
    <property type="entry name" value="TonB-siderophor"/>
    <property type="match status" value="1"/>
</dbReference>
<dbReference type="CDD" id="cd01347">
    <property type="entry name" value="ligand_gated_channel"/>
    <property type="match status" value="1"/>
</dbReference>
<evidence type="ECO:0000256" key="1">
    <source>
        <dbReference type="ARBA" id="ARBA00004571"/>
    </source>
</evidence>
<evidence type="ECO:0000256" key="13">
    <source>
        <dbReference type="ARBA" id="ARBA00023237"/>
    </source>
</evidence>
<evidence type="ECO:0000256" key="5">
    <source>
        <dbReference type="ARBA" id="ARBA00022496"/>
    </source>
</evidence>
<keyword evidence="13 14" id="KW-0998">Cell outer membrane</keyword>
<evidence type="ECO:0000256" key="10">
    <source>
        <dbReference type="ARBA" id="ARBA00023077"/>
    </source>
</evidence>
<gene>
    <name evidence="16" type="ORF">A9Y76_00790</name>
</gene>